<dbReference type="PANTHER" id="PTHR19370:SF171">
    <property type="entry name" value="NADH-CYTOCHROME B5 REDUCTASE 2"/>
    <property type="match status" value="1"/>
</dbReference>
<dbReference type="PRINTS" id="PR00406">
    <property type="entry name" value="CYTB5RDTASE"/>
</dbReference>
<feature type="binding site" evidence="13">
    <location>
        <position position="216"/>
    </location>
    <ligand>
        <name>FAD</name>
        <dbReference type="ChEBI" id="CHEBI:57692"/>
    </ligand>
</feature>
<feature type="signal peptide" evidence="15">
    <location>
        <begin position="1"/>
        <end position="39"/>
    </location>
</feature>
<dbReference type="PROSITE" id="PS51384">
    <property type="entry name" value="FAD_FR"/>
    <property type="match status" value="1"/>
</dbReference>
<keyword evidence="15" id="KW-0732">Signal</keyword>
<feature type="binding site" evidence="13">
    <location>
        <position position="199"/>
    </location>
    <ligand>
        <name>FAD</name>
        <dbReference type="ChEBI" id="CHEBI:57692"/>
    </ligand>
</feature>
<dbReference type="GO" id="GO:0005741">
    <property type="term" value="C:mitochondrial outer membrane"/>
    <property type="evidence" value="ECO:0007669"/>
    <property type="project" value="UniProtKB-SubCell"/>
</dbReference>
<evidence type="ECO:0000256" key="3">
    <source>
        <dbReference type="ARBA" id="ARBA00006105"/>
    </source>
</evidence>
<feature type="domain" description="FAD-binding FR-type" evidence="16">
    <location>
        <begin position="136"/>
        <end position="248"/>
    </location>
</feature>
<dbReference type="InterPro" id="IPR017938">
    <property type="entry name" value="Riboflavin_synthase-like_b-brl"/>
</dbReference>
<accession>A0A2H1H8F2</accession>
<reference evidence="18" key="1">
    <citation type="submission" date="2017-05" db="EMBL/GenBank/DDBJ databases">
        <authorList>
            <person name="Song R."/>
            <person name="Chenine A.L."/>
            <person name="Ruprecht R.M."/>
        </authorList>
    </citation>
    <scope>NUCLEOTIDE SEQUENCE [LARGE SCALE GENOMIC DNA]</scope>
</reference>
<evidence type="ECO:0000256" key="2">
    <source>
        <dbReference type="ARBA" id="ARBA00004572"/>
    </source>
</evidence>
<evidence type="ECO:0000259" key="16">
    <source>
        <dbReference type="PROSITE" id="PS51384"/>
    </source>
</evidence>
<dbReference type="InterPro" id="IPR039261">
    <property type="entry name" value="FNR_nucleotide-bd"/>
</dbReference>
<dbReference type="Proteomes" id="UP000245764">
    <property type="component" value="Chromosome 13"/>
</dbReference>
<dbReference type="EC" id="1.6.2.2" evidence="4"/>
<dbReference type="AlphaFoldDB" id="A0A2H1H8F2"/>
<comment type="cofactor">
    <cofactor evidence="1 13">
        <name>FAD</name>
        <dbReference type="ChEBI" id="CHEBI:57692"/>
    </cofactor>
</comment>
<dbReference type="InterPro" id="IPR008333">
    <property type="entry name" value="Cbr1-like_FAD-bd_dom"/>
</dbReference>
<evidence type="ECO:0000256" key="10">
    <source>
        <dbReference type="ARBA" id="ARBA00037464"/>
    </source>
</evidence>
<evidence type="ECO:0000256" key="9">
    <source>
        <dbReference type="ARBA" id="ARBA00023136"/>
    </source>
</evidence>
<dbReference type="Gene3D" id="2.40.30.10">
    <property type="entry name" value="Translation factors"/>
    <property type="match status" value="1"/>
</dbReference>
<keyword evidence="5 13" id="KW-0285">Flavoprotein</keyword>
<dbReference type="GO" id="GO:0090524">
    <property type="term" value="F:cytochrome-b5 reductase activity, acting on NADH"/>
    <property type="evidence" value="ECO:0007669"/>
    <property type="project" value="UniProtKB-EC"/>
</dbReference>
<dbReference type="InterPro" id="IPR017927">
    <property type="entry name" value="FAD-bd_FR_type"/>
</dbReference>
<feature type="binding site" evidence="13">
    <location>
        <position position="270"/>
    </location>
    <ligand>
        <name>FAD</name>
        <dbReference type="ChEBI" id="CHEBI:57692"/>
    </ligand>
</feature>
<keyword evidence="6" id="KW-1000">Mitochondrion outer membrane</keyword>
<dbReference type="EMBL" id="LT854265">
    <property type="protein sequence ID" value="SMR62053.1"/>
    <property type="molecule type" value="Genomic_DNA"/>
</dbReference>
<keyword evidence="6" id="KW-0496">Mitochondrion</keyword>
<dbReference type="SUPFAM" id="SSF63380">
    <property type="entry name" value="Riboflavin synthase domain-like"/>
    <property type="match status" value="1"/>
</dbReference>
<comment type="function">
    <text evidence="10">May mediate the reduction of outer membrane cytochrome b5.</text>
</comment>
<evidence type="ECO:0000256" key="1">
    <source>
        <dbReference type="ARBA" id="ARBA00001974"/>
    </source>
</evidence>
<evidence type="ECO:0000256" key="11">
    <source>
        <dbReference type="ARBA" id="ARBA00039435"/>
    </source>
</evidence>
<name>A0A2H1H8F2_ZYMTR</name>
<dbReference type="InterPro" id="IPR001834">
    <property type="entry name" value="CBR-like"/>
</dbReference>
<evidence type="ECO:0000256" key="13">
    <source>
        <dbReference type="PIRSR" id="PIRSR601834-1"/>
    </source>
</evidence>
<evidence type="ECO:0000256" key="14">
    <source>
        <dbReference type="SAM" id="MobiDB-lite"/>
    </source>
</evidence>
<dbReference type="CDD" id="cd06183">
    <property type="entry name" value="cyt_b5_reduct_like"/>
    <property type="match status" value="1"/>
</dbReference>
<keyword evidence="7 13" id="KW-0274">FAD</keyword>
<evidence type="ECO:0000313" key="17">
    <source>
        <dbReference type="EMBL" id="SMR62053.1"/>
    </source>
</evidence>
<evidence type="ECO:0000256" key="15">
    <source>
        <dbReference type="SAM" id="SignalP"/>
    </source>
</evidence>
<dbReference type="PANTHER" id="PTHR19370">
    <property type="entry name" value="NADH-CYTOCHROME B5 REDUCTASE"/>
    <property type="match status" value="1"/>
</dbReference>
<dbReference type="InterPro" id="IPR001433">
    <property type="entry name" value="OxRdtase_FAD/NAD-bd"/>
</dbReference>
<protein>
    <recommendedName>
        <fullName evidence="11">NADH-cytochrome b5 reductase 2</fullName>
        <ecNumber evidence="4">1.6.2.2</ecNumber>
    </recommendedName>
    <alternativeName>
        <fullName evidence="12">Mitochondrial cytochrome b reductase</fullName>
    </alternativeName>
</protein>
<dbReference type="Pfam" id="PF00970">
    <property type="entry name" value="FAD_binding_6"/>
    <property type="match status" value="1"/>
</dbReference>
<feature type="chain" id="PRO_5013769547" description="NADH-cytochrome b5 reductase 2" evidence="15">
    <location>
        <begin position="40"/>
        <end position="450"/>
    </location>
</feature>
<organism evidence="17 18">
    <name type="scientific">Zymoseptoria tritici ST99CH_1E4</name>
    <dbReference type="NCBI Taxonomy" id="1276532"/>
    <lineage>
        <taxon>Eukaryota</taxon>
        <taxon>Fungi</taxon>
        <taxon>Dikarya</taxon>
        <taxon>Ascomycota</taxon>
        <taxon>Pezizomycotina</taxon>
        <taxon>Dothideomycetes</taxon>
        <taxon>Dothideomycetidae</taxon>
        <taxon>Mycosphaerellales</taxon>
        <taxon>Mycosphaerellaceae</taxon>
        <taxon>Zymoseptoria</taxon>
    </lineage>
</organism>
<evidence type="ECO:0000313" key="18">
    <source>
        <dbReference type="Proteomes" id="UP000245764"/>
    </source>
</evidence>
<proteinExistence type="inferred from homology"/>
<keyword evidence="8" id="KW-0560">Oxidoreductase</keyword>
<keyword evidence="9" id="KW-0472">Membrane</keyword>
<evidence type="ECO:0000256" key="8">
    <source>
        <dbReference type="ARBA" id="ARBA00023002"/>
    </source>
</evidence>
<dbReference type="Gene3D" id="3.40.50.80">
    <property type="entry name" value="Nucleotide-binding domain of ferredoxin-NADP reductase (FNR) module"/>
    <property type="match status" value="1"/>
</dbReference>
<evidence type="ECO:0000256" key="7">
    <source>
        <dbReference type="ARBA" id="ARBA00022827"/>
    </source>
</evidence>
<dbReference type="SUPFAM" id="SSF52343">
    <property type="entry name" value="Ferredoxin reductase-like, C-terminal NADP-linked domain"/>
    <property type="match status" value="1"/>
</dbReference>
<evidence type="ECO:0000256" key="12">
    <source>
        <dbReference type="ARBA" id="ARBA00041256"/>
    </source>
</evidence>
<comment type="similarity">
    <text evidence="3">Belongs to the flavoprotein pyridine nucleotide cytochrome reductase family.</text>
</comment>
<comment type="subcellular location">
    <subcellularLocation>
        <location evidence="2">Mitochondrion outer membrane</location>
        <topology evidence="2">Single-pass membrane protein</topology>
    </subcellularLocation>
</comment>
<evidence type="ECO:0000256" key="4">
    <source>
        <dbReference type="ARBA" id="ARBA00012011"/>
    </source>
</evidence>
<feature type="region of interest" description="Disordered" evidence="14">
    <location>
        <begin position="86"/>
        <end position="137"/>
    </location>
</feature>
<evidence type="ECO:0000256" key="5">
    <source>
        <dbReference type="ARBA" id="ARBA00022630"/>
    </source>
</evidence>
<gene>
    <name evidence="17" type="ORF">ZT1E4_G11366</name>
</gene>
<feature type="binding site" evidence="13">
    <location>
        <position position="224"/>
    </location>
    <ligand>
        <name>FAD</name>
        <dbReference type="ChEBI" id="CHEBI:57692"/>
    </ligand>
</feature>
<sequence>MTKAVAAIRPAPRSSGGGPGMGTLLVLLLLFGTTREGNASATVKTWPIDEDRRNWDPNTGKAIDKPSAETFRRMFPPAAYRIASNRVLFPRSPETPHSPLGSRDFKHESEGATSALSGEPSPAGGKTYRALQGPRPDPLTVTVADTEQVNYDTKRITFAIPLNPKFAPDRPVLGVPAGLWISVEPKSASGTGNMLFVRYTPVSDVDMPDRFQLMVKKYPNGRESTFMHSLQPGDKLEIRAPLGVWSNYKDYNPSDTPRDLLFIAGGIGITPVYSLTKRILGDPCDRTRIQLLWGVRGSRDLVLRRELEQLQTEYPERLQVTYVISDQDPQETQDGRAQIKQGHINKQVIQEALERCESGVLGDGSTKVWICGPKSMEDALAGRTGALSTFRAHRREPILRALGIDEEKTVLSELGINARQVQKFDGQQWGPVPYQSEFFKYLSGAISCSR</sequence>
<dbReference type="Pfam" id="PF00175">
    <property type="entry name" value="NAD_binding_1"/>
    <property type="match status" value="1"/>
</dbReference>
<evidence type="ECO:0000256" key="6">
    <source>
        <dbReference type="ARBA" id="ARBA00022787"/>
    </source>
</evidence>